<dbReference type="InterPro" id="IPR050490">
    <property type="entry name" value="Bact_solute-bd_prot1"/>
</dbReference>
<keyword evidence="4" id="KW-0564">Palmitate</keyword>
<sequence precursor="true">MKKSKKVLALLVCIFMTAGSLTACLSDKDAGDSGNNQEASPVANNGENTNKGTKDPADYKGEIAFWHFNSSEGPKIVEAFNKLYPNIKVKLTIVSDRDSQYQNKLTSAIRAGTGVPDVFVAESAFAKRLVEMPDAFADLTQRAKDVASKMIPFTVQVGTDKNGVLKALSHQAAPGAIAYKKPVAKKYLGTDDPNEIAKMLSSEEKMLETAKTLKEKSGGKVSLFPTWEEPKKMYLGARSQGWVVDNKLNIDNKVMELVDFAKTLRDNKYEAALTQWTPGWASAIANDEKAMVWACPPWEFRGLLTQTTQKLQMEADGVSQQHHSITSGEVHGWVSTQSHSSRILLGNLSNSLQLIKIH</sequence>
<evidence type="ECO:0000256" key="3">
    <source>
        <dbReference type="ARBA" id="ARBA00023136"/>
    </source>
</evidence>
<feature type="chain" id="PRO_5038469825" evidence="7">
    <location>
        <begin position="24"/>
        <end position="358"/>
    </location>
</feature>
<evidence type="ECO:0000256" key="2">
    <source>
        <dbReference type="ARBA" id="ARBA00022729"/>
    </source>
</evidence>
<organism evidence="8 9">
    <name type="scientific">Pseudobacteroides cellulosolvens ATCC 35603 = DSM 2933</name>
    <dbReference type="NCBI Taxonomy" id="398512"/>
    <lineage>
        <taxon>Bacteria</taxon>
        <taxon>Bacillati</taxon>
        <taxon>Bacillota</taxon>
        <taxon>Clostridia</taxon>
        <taxon>Eubacteriales</taxon>
        <taxon>Oscillospiraceae</taxon>
        <taxon>Pseudobacteroides</taxon>
    </lineage>
</organism>
<keyword evidence="1" id="KW-1003">Cell membrane</keyword>
<proteinExistence type="predicted"/>
<feature type="signal peptide" evidence="7">
    <location>
        <begin position="1"/>
        <end position="23"/>
    </location>
</feature>
<feature type="region of interest" description="Disordered" evidence="6">
    <location>
        <begin position="30"/>
        <end position="54"/>
    </location>
</feature>
<accession>A0A0L6JUR9</accession>
<dbReference type="Gene3D" id="3.40.190.10">
    <property type="entry name" value="Periplasmic binding protein-like II"/>
    <property type="match status" value="1"/>
</dbReference>
<protein>
    <submittedName>
        <fullName evidence="8">Extracellular solute-binding protein family 1</fullName>
    </submittedName>
</protein>
<dbReference type="EMBL" id="LGTC01000001">
    <property type="protein sequence ID" value="KNY29172.1"/>
    <property type="molecule type" value="Genomic_DNA"/>
</dbReference>
<keyword evidence="3" id="KW-0472">Membrane</keyword>
<dbReference type="eggNOG" id="COG1653">
    <property type="taxonomic scope" value="Bacteria"/>
</dbReference>
<reference evidence="9" key="1">
    <citation type="submission" date="2015-07" db="EMBL/GenBank/DDBJ databases">
        <title>Near-Complete Genome Sequence of the Cellulolytic Bacterium Bacteroides (Pseudobacteroides) cellulosolvens ATCC 35603.</title>
        <authorList>
            <person name="Dassa B."/>
            <person name="Utturkar S.M."/>
            <person name="Klingeman D.M."/>
            <person name="Hurt R.A."/>
            <person name="Keller M."/>
            <person name="Xu J."/>
            <person name="Reddy Y.H.K."/>
            <person name="Borovok I."/>
            <person name="Grinberg I.R."/>
            <person name="Lamed R."/>
            <person name="Zhivin O."/>
            <person name="Bayer E.A."/>
            <person name="Brown S.D."/>
        </authorList>
    </citation>
    <scope>NUCLEOTIDE SEQUENCE [LARGE SCALE GENOMIC DNA]</scope>
    <source>
        <strain evidence="9">DSM 2933</strain>
    </source>
</reference>
<dbReference type="Pfam" id="PF01547">
    <property type="entry name" value="SBP_bac_1"/>
    <property type="match status" value="1"/>
</dbReference>
<keyword evidence="9" id="KW-1185">Reference proteome</keyword>
<dbReference type="AlphaFoldDB" id="A0A0L6JUR9"/>
<dbReference type="SUPFAM" id="SSF53850">
    <property type="entry name" value="Periplasmic binding protein-like II"/>
    <property type="match status" value="1"/>
</dbReference>
<comment type="caution">
    <text evidence="8">The sequence shown here is derived from an EMBL/GenBank/DDBJ whole genome shotgun (WGS) entry which is preliminary data.</text>
</comment>
<evidence type="ECO:0000256" key="5">
    <source>
        <dbReference type="ARBA" id="ARBA00023288"/>
    </source>
</evidence>
<evidence type="ECO:0000256" key="7">
    <source>
        <dbReference type="SAM" id="SignalP"/>
    </source>
</evidence>
<dbReference type="PROSITE" id="PS51257">
    <property type="entry name" value="PROKAR_LIPOPROTEIN"/>
    <property type="match status" value="1"/>
</dbReference>
<keyword evidence="5" id="KW-0449">Lipoprotein</keyword>
<evidence type="ECO:0000256" key="6">
    <source>
        <dbReference type="SAM" id="MobiDB-lite"/>
    </source>
</evidence>
<evidence type="ECO:0000313" key="8">
    <source>
        <dbReference type="EMBL" id="KNY29172.1"/>
    </source>
</evidence>
<dbReference type="InterPro" id="IPR006059">
    <property type="entry name" value="SBP"/>
</dbReference>
<name>A0A0L6JUR9_9FIRM</name>
<feature type="compositionally biased region" description="Polar residues" evidence="6">
    <location>
        <begin position="33"/>
        <end position="51"/>
    </location>
</feature>
<evidence type="ECO:0000256" key="4">
    <source>
        <dbReference type="ARBA" id="ARBA00023139"/>
    </source>
</evidence>
<dbReference type="PANTHER" id="PTHR43649">
    <property type="entry name" value="ARABINOSE-BINDING PROTEIN-RELATED"/>
    <property type="match status" value="1"/>
</dbReference>
<dbReference type="PANTHER" id="PTHR43649:SF33">
    <property type="entry name" value="POLYGALACTURONAN_RHAMNOGALACTURONAN-BINDING PROTEIN YTCQ"/>
    <property type="match status" value="1"/>
</dbReference>
<dbReference type="Proteomes" id="UP000036923">
    <property type="component" value="Unassembled WGS sequence"/>
</dbReference>
<dbReference type="STRING" id="398512.Bccel_4446"/>
<evidence type="ECO:0000256" key="1">
    <source>
        <dbReference type="ARBA" id="ARBA00022475"/>
    </source>
</evidence>
<keyword evidence="2 7" id="KW-0732">Signal</keyword>
<evidence type="ECO:0000313" key="9">
    <source>
        <dbReference type="Proteomes" id="UP000036923"/>
    </source>
</evidence>
<gene>
    <name evidence="8" type="ORF">Bccel_4446</name>
</gene>